<dbReference type="CDD" id="cd23175">
    <property type="entry name" value="ps-ssRNAv_Potyviridae_RdRp"/>
    <property type="match status" value="1"/>
</dbReference>
<feature type="compositionally biased region" description="Basic and acidic residues" evidence="34">
    <location>
        <begin position="2868"/>
        <end position="2879"/>
    </location>
</feature>
<keyword evidence="7" id="KW-0941">Suppressor of RNA silencing</keyword>
<comment type="function">
    <text evidence="31">Mediates the cap-independent, EIF4E-dependent translation of viral genomic RNAs. Binds to the cap-binding site of host EIF4E and thus interferes with the host EIF4E-dependent mRNA export and translation. VPg-RNA directly binds EIF4E and is a template for transcription. Also forms trimeric complexes with EIF4E-EIF4G, which are templates for translation.</text>
</comment>
<keyword evidence="24" id="KW-0067">ATP-binding</keyword>
<dbReference type="GO" id="GO:0006508">
    <property type="term" value="P:proteolysis"/>
    <property type="evidence" value="ECO:0007669"/>
    <property type="project" value="UniProtKB-KW"/>
</dbReference>
<keyword evidence="12" id="KW-0597">Phosphoprotein</keyword>
<dbReference type="SMART" id="SM00490">
    <property type="entry name" value="HELICc"/>
    <property type="match status" value="1"/>
</dbReference>
<organism evidence="42">
    <name type="scientific">Thunberg fritillary mosaic virus</name>
    <dbReference type="NCBI Taxonomy" id="299200"/>
    <lineage>
        <taxon>Viruses</taxon>
        <taxon>Riboviria</taxon>
        <taxon>Orthornavirae</taxon>
        <taxon>Pisuviricota</taxon>
        <taxon>Stelpaviricetes</taxon>
        <taxon>Patatavirales</taxon>
        <taxon>Potyviridae</taxon>
        <taxon>Potyvirus</taxon>
        <taxon>Potyvirus thurnbergii</taxon>
    </lineage>
</organism>
<evidence type="ECO:0000256" key="34">
    <source>
        <dbReference type="SAM" id="MobiDB-lite"/>
    </source>
</evidence>
<feature type="active site" description="For helper component proteinase activity" evidence="32">
    <location>
        <position position="777"/>
    </location>
</feature>
<dbReference type="SUPFAM" id="SSF52540">
    <property type="entry name" value="P-loop containing nucleoside triphosphate hydrolases"/>
    <property type="match status" value="2"/>
</dbReference>
<dbReference type="GO" id="GO:0004197">
    <property type="term" value="F:cysteine-type endopeptidase activity"/>
    <property type="evidence" value="ECO:0007669"/>
    <property type="project" value="InterPro"/>
</dbReference>
<dbReference type="Gene3D" id="3.40.50.300">
    <property type="entry name" value="P-loop containing nucleotide triphosphate hydrolases"/>
    <property type="match status" value="2"/>
</dbReference>
<keyword evidence="14" id="KW-1048">Host nucleus</keyword>
<evidence type="ECO:0000256" key="11">
    <source>
        <dbReference type="ARBA" id="ARBA00022520"/>
    </source>
</evidence>
<dbReference type="Pfam" id="PF00680">
    <property type="entry name" value="RdRP_1"/>
    <property type="match status" value="1"/>
</dbReference>
<evidence type="ECO:0000256" key="22">
    <source>
        <dbReference type="ARBA" id="ARBA00022806"/>
    </source>
</evidence>
<proteinExistence type="inferred from homology"/>
<keyword evidence="26" id="KW-0693">Viral RNA replication</keyword>
<keyword evidence="15" id="KW-0945">Host-virus interaction</keyword>
<evidence type="ECO:0000256" key="18">
    <source>
        <dbReference type="ARBA" id="ARBA00022679"/>
    </source>
</evidence>
<dbReference type="PROSITE" id="PS51192">
    <property type="entry name" value="HELICASE_ATP_BIND_1"/>
    <property type="match status" value="1"/>
</dbReference>
<dbReference type="InterPro" id="IPR001592">
    <property type="entry name" value="Poty_coat"/>
</dbReference>
<comment type="catalytic activity">
    <reaction evidence="2">
        <text>Hydrolyzes a Gly-|-Gly bond at its own C-terminus, commonly in the sequence -Tyr-Xaa-Val-Gly-|-Gly, in the processing of the potyviral polyprotein.</text>
        <dbReference type="EC" id="3.4.22.45"/>
    </reaction>
</comment>
<dbReference type="MEROPS" id="C06.001"/>
<dbReference type="GO" id="GO:0006351">
    <property type="term" value="P:DNA-templated transcription"/>
    <property type="evidence" value="ECO:0007669"/>
    <property type="project" value="InterPro"/>
</dbReference>
<evidence type="ECO:0000256" key="2">
    <source>
        <dbReference type="ARBA" id="ARBA00001848"/>
    </source>
</evidence>
<comment type="similarity">
    <text evidence="5 33">Belongs to the potyviridae genome polyprotein family.</text>
</comment>
<evidence type="ECO:0000256" key="8">
    <source>
        <dbReference type="ARBA" id="ARBA00022484"/>
    </source>
</evidence>
<evidence type="ECO:0000256" key="16">
    <source>
        <dbReference type="ARBA" id="ARBA00022632"/>
    </source>
</evidence>
<dbReference type="PROSITE" id="PS51436">
    <property type="entry name" value="POTYVIRUS_NIA_PRO"/>
    <property type="match status" value="1"/>
</dbReference>
<sequence length="3129" mass="353885">MAVTMIMNTLVNSLSAPPIIPSKYTLSDMEKQQYASVCIFGDFGALTPITTHAANNNAAKAIVAGMTGGESQGPMVLAKHMAKPSNGGSVVHVRRGPNAWVLQARAQIRSSEQQMDTAFGKLATACAERIEKMGPQKPIKVKGRWTTRAFSQKELKAEKERVLWLENRRNDLTIEPNVIEHIEVPDDGPHVSLGTLVRDTKVLKKTKKVLAPVRGHCALECDIANLFHETLKIFGSRGKPVEVIEKGKRIRISNVRRGKRWYIRCFLPHMRGEKLAQELHRTSNLESLVRVYNRKFNCDVEVDMRSIKPGDSGIVYNSELLRGQRVETEHFIVRGKLNGRLIDARSYMEVEDLLSIKEFSKDVATQFWDGLNRKFLQSRNFDDDHKCESNLSVAKCGEVAGLLIQAIYPCGRITCKKCVARATGLTRLEYGSLIETRVKKVKEEIRADYKDFTHIPDILTHLERATTTSNDNLDDFSAINTIVFDKRESPFSHIREINDVLMKSGEATNADFEMATHHLLEVTRYLKNRTDIIAESKTARFRNKASAKTHFNADLLCDNQLDKNGNFLWGQRGYHAKRFLSNYFERIDPDKGYAMYVDRRHPNGIRKLSIDKLIVSTNLETFRQQMAGRKVHSYSITDECVSKRGGSYVYQNCCVTHDDGTPVESGFLSPTKHHLVIGNTGEAKFVDLPQDEILQMYIAKDGHCYINIFFAMLINVREDQAKSFTKMVRDMIIPKLGVWPTVMDVATTCKLLTVFFPDTANAELPRIYVDHAHKMMHVIDSYGSYDTGYHLLKSNTVSQFMNFSSIDMESELKYYRVGGKFVASHLVMTNFNTLIKAIYRADLMRDILTHEPYLVMLAVLSPGVLLALFNSGSLEVATRMWIRQDQNIAQIMTMLSILAAKVSVSKVLLEQKRIIEMNAEHLLRATDHTFFPCKSIDTAICALTVMDEEHKSDQALRDNGFYAHLLNSSEILEKSYMEDLEASWLELSLWARLRLIFQSRKLHKKYLGFVELENRTGTIGRYSTSLSACLTMMKHNSTQCVKKIKSKTKTRMYNIVGRVTCAMVGNCKYLFPDLVHFMNVLTVLGLLLAIYRSIFVHIAEYKSLKAKEQASVDERNAKIAGAIYKELGMETKILPTIEEFRERLGSLSPELLTWFDGTYKLEDYIFQAKTDGERNLERVVAVSALLLMIFDAERSDVVYKILNKLKTLIGVVEAEPMKFQSLDDARDILEEKNLTVDFEIQGDNECLPIQGGTTFEQWWNHQLLHNNVIPHYRTEGHFIEFTRESAVAVANEIAHGPHTDYLIRGAVGSGKSTALPFHLSAKGGVLLLEPTKPLAENVYKQLRKEPFFLNPTLRMRGTTYIGSAPVTIMTSGFALHYYANNIKRLEEIKHIIFDECHVHDSNAMAFRCLLSEYAFCGKILKVSATPPGREIEFTTQKPVELLIEENLSIQQFVSNLGSKSNSDVTTKGDSILVYVASYNEVDQLSKLLLEKNFKVTKVDGRTMKSGRTEIETHGTSERKHFIVATNIIENGVTLDIDVVVDFGTKVVPELDGDARLIRYRKVSVSYGERIQRLGRVGRFKPGVALRIGSTERGLQAVPGVVATEAAFHSFTYGLPVMTEGVSTSILSNCTVPQARTMMNFELPIFFTAPLVRFDGTMHAAVHKLLIPYKLRDSDITLNRLAIPTVSQKGWKTAREYAMHGCRLNVEDEITIPFYARDIPEKLISELHTVVVNNKSDSGFGRVSSASAARIAYTLQTDPCSIQRTIAIIDKLIEAEQRKKAYFDSVTGISVSTSNFSLSSIINAIKTRHMTNHTAENIGVLQAAKGQLMEFRNITLDWETVDKFGQNGALECLHFQSEVEMSKHLRLKGHWNKSLITTDTIVAGTVFIGGVWMLYTHFKDTIKQTYSFQAKNKRQRQKLRFRQARDNKHAIEVYGDDANLEHYFGSAYTAKGKSKGNTCGMGTKIRRFVNMYGFDVTDYSFARYVDPLTGATIDENPLTDLGMVQEHFGKVRTQFINDDQLDPNQVRLNTKIEAYFVKNAAKEVLKVDLTPHNPLQLGDTVPSISGFPERELELRQTGKPVMIPYSQLPERNEKETESLVFESASNFHGLRDYNPIAMTVCSLQNTSDGVVTTLFGIGYGSVIIANQHLFRCNNGTLCVKSHHGEFKVANTTELQLFPVNGRDIILIKLPKDFPPFPRKLKFRCVEKGERVCLVGSNFQTRSISSTVSETSVTAPSPSEAFTKHWITTKDGQCGLPIVSTKDGKIIGLHSLSSTVSSTNMFTNIPSEFEEKVLMCIDSLEWTKKWRLNVDKANWGAVNIKDDLASGLFKLSKDISSIHDSEWNFQAGFKQNWLYEQLDGNLKAVGRTPSALVTKHVVRGKCNLFAAYLALGKQANDYFTPLLGSYQKSRLNREAYIKDVKKYASPIIVGSVDCDAFEEAFKDVIKVFTDVGFKECAYITDHVEIFDALNKKAATGALYKGKKGEYLAGYSESEKEEMLKESCKRLFLGKMGVWNGSLKAELRPIEKCIANKTRSFTAAPIDTLLGGKTCVDDFNNQFYSLHFALPSSVGMTKFYGGWNDLLCKLPDNYVYCDADGSQFDSSLSPYLINAVLNLRLHFMEDWGVGHTMLENLYTEIVYTPIATPDGTIIKKFKGNNSGPPSTVVDNTIMVMLAVNYALRVNHITESAHDFIRYYINGDDLLIAIRPDMEHLLDKFQESFQQLGLNYTFNSRTRNKTELWFMSHQGILRDGIFIPKLERERVVSILEWDRAELPEHRLEAICAAMIEAWGHDELIHEVRRFYHWVLQQEPYNELAAQGKAPYISEVALKALYTGTAATESELVRYYNTMERLNVVMDDEFCFQADRTEQIDTGRDQARKRNQETNQGESSQQAIVREPDVNVGSAGALTVPRLREINSKINLPMVRGKRIVNLDHLLLYTPQQTGMYNTRATQTQFAVWYDGVKQDYELEDVQMQIVLNGLMVWCIENGTSPNLNGMWVMMDGDKQVEFPIKPLLDHAKPTFRQIMAHFSELAEAYIIKRNITKPYMPRYALKRNLTDMSLAQYAFDFLEITSRTPARAREAQAQMKAAALKNARTRMFGLDGSVGTTEEDTERHTTTDVNRSMHSMLGVRM</sequence>
<feature type="domain" description="Peptidase S30" evidence="41">
    <location>
        <begin position="217"/>
        <end position="359"/>
    </location>
</feature>
<dbReference type="PROSITE" id="PS51744">
    <property type="entry name" value="HC_PRO_CPD"/>
    <property type="match status" value="1"/>
</dbReference>
<dbReference type="InterPro" id="IPR001456">
    <property type="entry name" value="HC-pro"/>
</dbReference>
<keyword evidence="8" id="KW-0696">RNA-directed RNA polymerase</keyword>
<evidence type="ECO:0000256" key="20">
    <source>
        <dbReference type="ARBA" id="ARBA00022741"/>
    </source>
</evidence>
<evidence type="ECO:0000256" key="7">
    <source>
        <dbReference type="ARBA" id="ARBA00022463"/>
    </source>
</evidence>
<evidence type="ECO:0000259" key="36">
    <source>
        <dbReference type="PROSITE" id="PS50507"/>
    </source>
</evidence>
<dbReference type="EMBL" id="AJ885005">
    <property type="protein sequence ID" value="CAI59123.1"/>
    <property type="molecule type" value="Genomic_RNA"/>
</dbReference>
<keyword evidence="13 42" id="KW-0167">Capsid protein</keyword>
<dbReference type="PROSITE" id="PS51871">
    <property type="entry name" value="PV_P1_PRO"/>
    <property type="match status" value="1"/>
</dbReference>
<feature type="region of interest" description="Disordered" evidence="34">
    <location>
        <begin position="2868"/>
        <end position="2893"/>
    </location>
</feature>
<keyword evidence="9" id="KW-1036">Host cytoplasmic vesicle</keyword>
<evidence type="ECO:0000256" key="27">
    <source>
        <dbReference type="ARBA" id="ARBA00023280"/>
    </source>
</evidence>
<evidence type="ECO:0000256" key="26">
    <source>
        <dbReference type="ARBA" id="ARBA00022953"/>
    </source>
</evidence>
<evidence type="ECO:0000256" key="6">
    <source>
        <dbReference type="ARBA" id="ARBA00020107"/>
    </source>
</evidence>
<evidence type="ECO:0000256" key="30">
    <source>
        <dbReference type="ARBA" id="ARBA00034108"/>
    </source>
</evidence>
<dbReference type="GO" id="GO:0003723">
    <property type="term" value="F:RNA binding"/>
    <property type="evidence" value="ECO:0007669"/>
    <property type="project" value="InterPro"/>
</dbReference>
<dbReference type="Pfam" id="PF13608">
    <property type="entry name" value="Potyvirid-P3"/>
    <property type="match status" value="1"/>
</dbReference>
<evidence type="ECO:0000259" key="38">
    <source>
        <dbReference type="PROSITE" id="PS51194"/>
    </source>
</evidence>
<dbReference type="InterPro" id="IPR009003">
    <property type="entry name" value="Peptidase_S1_PA"/>
</dbReference>
<keyword evidence="11" id="KW-0191">Covalent protein-RNA linkage</keyword>
<dbReference type="InterPro" id="IPR013648">
    <property type="entry name" value="PP_Potyviridae"/>
</dbReference>
<feature type="compositionally biased region" description="Polar residues" evidence="34">
    <location>
        <begin position="2880"/>
        <end position="2890"/>
    </location>
</feature>
<evidence type="ECO:0000259" key="39">
    <source>
        <dbReference type="PROSITE" id="PS51436"/>
    </source>
</evidence>
<dbReference type="Gene3D" id="3.30.70.270">
    <property type="match status" value="1"/>
</dbReference>
<dbReference type="GO" id="GO:0044161">
    <property type="term" value="C:host cell cytoplasmic vesicle"/>
    <property type="evidence" value="ECO:0007669"/>
    <property type="project" value="UniProtKB-SubCell"/>
</dbReference>
<dbReference type="Gene3D" id="3.90.70.150">
    <property type="entry name" value="Helper component proteinase"/>
    <property type="match status" value="1"/>
</dbReference>
<dbReference type="GO" id="GO:0052170">
    <property type="term" value="P:symbiont-mediated suppression of host innate immune response"/>
    <property type="evidence" value="ECO:0007669"/>
    <property type="project" value="UniProtKB-KW"/>
</dbReference>
<dbReference type="InterPro" id="IPR043504">
    <property type="entry name" value="Peptidase_S1_PA_chymotrypsin"/>
</dbReference>
<dbReference type="InterPro" id="IPR001730">
    <property type="entry name" value="Potyv_NIa-pro_dom"/>
</dbReference>
<dbReference type="InterPro" id="IPR042308">
    <property type="entry name" value="HC_PRO_CPD_sf"/>
</dbReference>
<keyword evidence="10" id="KW-1139">Helical capsid protein</keyword>
<evidence type="ECO:0000256" key="23">
    <source>
        <dbReference type="ARBA" id="ARBA00022807"/>
    </source>
</evidence>
<feature type="domain" description="Helicase ATP-binding" evidence="37">
    <location>
        <begin position="1292"/>
        <end position="1444"/>
    </location>
</feature>
<evidence type="ECO:0000256" key="9">
    <source>
        <dbReference type="ARBA" id="ARBA00022488"/>
    </source>
</evidence>
<dbReference type="Pfam" id="PF08440">
    <property type="entry name" value="Poty_PP"/>
    <property type="match status" value="1"/>
</dbReference>
<evidence type="ECO:0000256" key="25">
    <source>
        <dbReference type="ARBA" id="ARBA00022844"/>
    </source>
</evidence>
<reference evidence="42" key="1">
    <citation type="journal article" date="2006" name="Arch. Virol.">
        <title>Detection and characterisation of a second potyvirus from Thunberg fritillary in China.</title>
        <authorList>
            <person name="Chen J."/>
            <person name="Zheng H.Y."/>
            <person name="Shi Y.H."/>
            <person name="Adams M.J."/>
            <person name="Wei C.B."/>
            <person name="Lin L."/>
            <person name="Chen J.P."/>
        </authorList>
    </citation>
    <scope>NUCLEOTIDE SEQUENCE</scope>
    <source>
        <strain evidence="42">Panan-2</strain>
    </source>
</reference>
<dbReference type="InterPro" id="IPR031159">
    <property type="entry name" value="HC_PRO_CPD_dom"/>
</dbReference>
<feature type="active site" description="For helper component proteinase activity" evidence="32">
    <location>
        <position position="704"/>
    </location>
</feature>
<comment type="function">
    <text evidence="29">Has helicase activity. It may be involved in replication.</text>
</comment>
<feature type="domain" description="Peptidase C6" evidence="40">
    <location>
        <begin position="696"/>
        <end position="818"/>
    </location>
</feature>
<evidence type="ECO:0000256" key="1">
    <source>
        <dbReference type="ARBA" id="ARBA00000785"/>
    </source>
</evidence>
<dbReference type="InterPro" id="IPR007094">
    <property type="entry name" value="RNA-dir_pol_PSvirus"/>
</dbReference>
<keyword evidence="35" id="KW-1133">Transmembrane helix</keyword>
<feature type="transmembrane region" description="Helical" evidence="35">
    <location>
        <begin position="851"/>
        <end position="869"/>
    </location>
</feature>
<evidence type="ECO:0000256" key="14">
    <source>
        <dbReference type="ARBA" id="ARBA00022562"/>
    </source>
</evidence>
<dbReference type="InterPro" id="IPR002540">
    <property type="entry name" value="Pept_S30_P1_potyvir"/>
</dbReference>
<keyword evidence="27" id="KW-0899">Viral immunoevasion</keyword>
<evidence type="ECO:0000256" key="32">
    <source>
        <dbReference type="PROSITE-ProRule" id="PRU01080"/>
    </source>
</evidence>
<dbReference type="GO" id="GO:0005524">
    <property type="term" value="F:ATP binding"/>
    <property type="evidence" value="ECO:0007669"/>
    <property type="project" value="UniProtKB-KW"/>
</dbReference>
<keyword evidence="35" id="KW-0812">Transmembrane</keyword>
<evidence type="ECO:0000259" key="41">
    <source>
        <dbReference type="PROSITE" id="PS51871"/>
    </source>
</evidence>
<dbReference type="Pfam" id="PF00767">
    <property type="entry name" value="Poty_coat"/>
    <property type="match status" value="1"/>
</dbReference>
<evidence type="ECO:0000256" key="13">
    <source>
        <dbReference type="ARBA" id="ARBA00022561"/>
    </source>
</evidence>
<feature type="domain" description="Helicase C-terminal" evidence="38">
    <location>
        <begin position="1448"/>
        <end position="1622"/>
    </location>
</feature>
<dbReference type="PROSITE" id="PS51194">
    <property type="entry name" value="HELICASE_CTER"/>
    <property type="match status" value="1"/>
</dbReference>
<dbReference type="GO" id="GO:0016818">
    <property type="term" value="F:hydrolase activity, acting on acid anhydrides, in phosphorus-containing anhydrides"/>
    <property type="evidence" value="ECO:0007669"/>
    <property type="project" value="InterPro"/>
</dbReference>
<evidence type="ECO:0000256" key="24">
    <source>
        <dbReference type="ARBA" id="ARBA00022840"/>
    </source>
</evidence>
<keyword evidence="16" id="KW-1090">Inhibition of host innate immune response by virus</keyword>
<dbReference type="InterPro" id="IPR001205">
    <property type="entry name" value="RNA-dir_pol_C"/>
</dbReference>
<evidence type="ECO:0000256" key="4">
    <source>
        <dbReference type="ARBA" id="ARBA00004328"/>
    </source>
</evidence>
<dbReference type="SUPFAM" id="SSF56672">
    <property type="entry name" value="DNA/RNA polymerases"/>
    <property type="match status" value="1"/>
</dbReference>
<keyword evidence="35" id="KW-0472">Membrane</keyword>
<name>Q2A869_9POTV</name>
<evidence type="ECO:0000256" key="33">
    <source>
        <dbReference type="RuleBase" id="RU003351"/>
    </source>
</evidence>
<evidence type="ECO:0000256" key="29">
    <source>
        <dbReference type="ARBA" id="ARBA00029422"/>
    </source>
</evidence>
<evidence type="ECO:0000259" key="40">
    <source>
        <dbReference type="PROSITE" id="PS51744"/>
    </source>
</evidence>
<comment type="subcellular location">
    <subcellularLocation>
        <location evidence="30">Host cytoplasmic vesicle</location>
    </subcellularLocation>
    <subcellularLocation>
        <location evidence="3">Host nucleus</location>
    </subcellularLocation>
    <subcellularLocation>
        <location evidence="4">Virion</location>
    </subcellularLocation>
</comment>
<evidence type="ECO:0000259" key="37">
    <source>
        <dbReference type="PROSITE" id="PS51192"/>
    </source>
</evidence>
<dbReference type="GO" id="GO:0042025">
    <property type="term" value="C:host cell nucleus"/>
    <property type="evidence" value="ECO:0007669"/>
    <property type="project" value="UniProtKB-SubCell"/>
</dbReference>
<dbReference type="InterPro" id="IPR043502">
    <property type="entry name" value="DNA/RNA_pol_sf"/>
</dbReference>
<evidence type="ECO:0000256" key="28">
    <source>
        <dbReference type="ARBA" id="ARBA00029405"/>
    </source>
</evidence>
<feature type="domain" description="Peptidase C4" evidence="39">
    <location>
        <begin position="2102"/>
        <end position="2320"/>
    </location>
</feature>
<feature type="transmembrane region" description="Helical" evidence="35">
    <location>
        <begin position="1077"/>
        <end position="1099"/>
    </location>
</feature>
<comment type="function">
    <text evidence="28">Involved in aphid transmission, cell-to-cell and systemis movement, encapsidation of the viral RNA and in the regulation of viral RNA amplification.</text>
</comment>
<keyword evidence="18" id="KW-0808">Transferase</keyword>
<evidence type="ECO:0000256" key="12">
    <source>
        <dbReference type="ARBA" id="ARBA00022553"/>
    </source>
</evidence>
<dbReference type="InterPro" id="IPR039560">
    <property type="entry name" value="Potyvirid-P3"/>
</dbReference>
<dbReference type="InterPro" id="IPR011545">
    <property type="entry name" value="DEAD/DEAH_box_helicase_dom"/>
</dbReference>
<evidence type="ECO:0000256" key="35">
    <source>
        <dbReference type="SAM" id="Phobius"/>
    </source>
</evidence>
<keyword evidence="17" id="KW-0645">Protease</keyword>
<evidence type="ECO:0000256" key="17">
    <source>
        <dbReference type="ARBA" id="ARBA00022670"/>
    </source>
</evidence>
<evidence type="ECO:0000256" key="3">
    <source>
        <dbReference type="ARBA" id="ARBA00004147"/>
    </source>
</evidence>
<keyword evidence="22" id="KW-0347">Helicase</keyword>
<evidence type="ECO:0000256" key="15">
    <source>
        <dbReference type="ARBA" id="ARBA00022581"/>
    </source>
</evidence>
<dbReference type="Pfam" id="PF00851">
    <property type="entry name" value="Peptidase_C6"/>
    <property type="match status" value="1"/>
</dbReference>
<dbReference type="SMART" id="SM00487">
    <property type="entry name" value="DEXDc"/>
    <property type="match status" value="1"/>
</dbReference>
<dbReference type="InterPro" id="IPR014001">
    <property type="entry name" value="Helicase_ATP-bd"/>
</dbReference>
<evidence type="ECO:0000256" key="19">
    <source>
        <dbReference type="ARBA" id="ARBA00022695"/>
    </source>
</evidence>
<keyword evidence="25" id="KW-0946">Virion</keyword>
<feature type="domain" description="RdRp catalytic" evidence="36">
    <location>
        <begin position="2587"/>
        <end position="2710"/>
    </location>
</feature>
<dbReference type="PRINTS" id="PR00966">
    <property type="entry name" value="NIAPOTYPTASE"/>
</dbReference>
<dbReference type="GO" id="GO:0004386">
    <property type="term" value="F:helicase activity"/>
    <property type="evidence" value="ECO:0007669"/>
    <property type="project" value="UniProtKB-KW"/>
</dbReference>
<dbReference type="Pfam" id="PF00271">
    <property type="entry name" value="Helicase_C"/>
    <property type="match status" value="1"/>
</dbReference>
<dbReference type="PROSITE" id="PS50507">
    <property type="entry name" value="RDRP_SSRNA_POS"/>
    <property type="match status" value="1"/>
</dbReference>
<dbReference type="GO" id="GO:0003968">
    <property type="term" value="F:RNA-directed RNA polymerase activity"/>
    <property type="evidence" value="ECO:0007669"/>
    <property type="project" value="UniProtKB-KW"/>
</dbReference>
<dbReference type="GO" id="GO:0005198">
    <property type="term" value="F:structural molecule activity"/>
    <property type="evidence" value="ECO:0007669"/>
    <property type="project" value="InterPro"/>
</dbReference>
<dbReference type="PANTHER" id="PTHR43519">
    <property type="entry name" value="ATP-DEPENDENT RNA HELICASE HRPB"/>
    <property type="match status" value="1"/>
</dbReference>
<keyword evidence="21" id="KW-0378">Hydrolase</keyword>
<dbReference type="InterPro" id="IPR027417">
    <property type="entry name" value="P-loop_NTPase"/>
</dbReference>
<evidence type="ECO:0000256" key="10">
    <source>
        <dbReference type="ARBA" id="ARBA00022497"/>
    </source>
</evidence>
<comment type="catalytic activity">
    <reaction evidence="1">
        <text>Hydrolyzes glutaminyl bonds, and activity is further restricted by preferences for the amino acids in P6 - P1' that vary with the species of potyvirus, e.g. Glu-Xaa-Xaa-Tyr-Xaa-Gln-|-(Ser or Gly) for the enzyme from tobacco etch virus. The natural substrate is the viral polyprotein, but other proteins and oligopeptides containing the appropriate consensus sequence are also cleaved.</text>
        <dbReference type="EC" id="3.4.22.44"/>
    </reaction>
</comment>
<evidence type="ECO:0000256" key="5">
    <source>
        <dbReference type="ARBA" id="ARBA00006064"/>
    </source>
</evidence>
<accession>Q2A869</accession>
<dbReference type="Pfam" id="PF00863">
    <property type="entry name" value="Peptidase_C4"/>
    <property type="match status" value="1"/>
</dbReference>
<protein>
    <recommendedName>
        <fullName evidence="6">Genome polyprotein</fullName>
    </recommendedName>
</protein>
<dbReference type="SUPFAM" id="SSF50494">
    <property type="entry name" value="Trypsin-like serine proteases"/>
    <property type="match status" value="1"/>
</dbReference>
<dbReference type="InterPro" id="IPR001650">
    <property type="entry name" value="Helicase_C-like"/>
</dbReference>
<dbReference type="Pfam" id="PF01577">
    <property type="entry name" value="Peptidase_S30"/>
    <property type="match status" value="1"/>
</dbReference>
<keyword evidence="19" id="KW-0548">Nucleotidyltransferase</keyword>
<dbReference type="InterPro" id="IPR043128">
    <property type="entry name" value="Rev_trsase/Diguanyl_cyclase"/>
</dbReference>
<keyword evidence="23" id="KW-0788">Thiol protease</keyword>
<dbReference type="Gene3D" id="2.40.10.10">
    <property type="entry name" value="Trypsin-like serine proteases"/>
    <property type="match status" value="2"/>
</dbReference>
<keyword evidence="20" id="KW-0547">Nucleotide-binding</keyword>
<dbReference type="Pfam" id="PF00270">
    <property type="entry name" value="DEAD"/>
    <property type="match status" value="1"/>
</dbReference>
<evidence type="ECO:0000256" key="31">
    <source>
        <dbReference type="ARBA" id="ARBA00045403"/>
    </source>
</evidence>
<dbReference type="GO" id="GO:0019029">
    <property type="term" value="C:helical viral capsid"/>
    <property type="evidence" value="ECO:0007669"/>
    <property type="project" value="UniProtKB-KW"/>
</dbReference>
<dbReference type="PANTHER" id="PTHR43519:SF1">
    <property type="entry name" value="ATP-DEPENDENT RNA HELICASE HRPB"/>
    <property type="match status" value="1"/>
</dbReference>
<dbReference type="GO" id="GO:0039694">
    <property type="term" value="P:viral RNA genome replication"/>
    <property type="evidence" value="ECO:0007669"/>
    <property type="project" value="InterPro"/>
</dbReference>
<evidence type="ECO:0000256" key="21">
    <source>
        <dbReference type="ARBA" id="ARBA00022801"/>
    </source>
</evidence>
<evidence type="ECO:0000313" key="42">
    <source>
        <dbReference type="EMBL" id="CAI59123.1"/>
    </source>
</evidence>